<dbReference type="EMBL" id="CABFVH010000021">
    <property type="protein sequence ID" value="VUF13564.1"/>
    <property type="molecule type" value="Genomic_DNA"/>
</dbReference>
<gene>
    <name evidence="1" type="ORF">IFDJLNFL_2978</name>
    <name evidence="2" type="ORF">MTDSW087_03271</name>
</gene>
<evidence type="ECO:0000313" key="4">
    <source>
        <dbReference type="Proteomes" id="UP001055303"/>
    </source>
</evidence>
<dbReference type="Proteomes" id="UP001055303">
    <property type="component" value="Unassembled WGS sequence"/>
</dbReference>
<proteinExistence type="predicted"/>
<name>A0A564G0C9_9HYPH</name>
<dbReference type="AlphaFoldDB" id="A0A564G0C9"/>
<dbReference type="EMBL" id="BPQI01000086">
    <property type="protein sequence ID" value="GJD57078.1"/>
    <property type="molecule type" value="Genomic_DNA"/>
</dbReference>
<sequence length="347" mass="37113">MATLTTLSEIQVNRSLALPQKLAENPVRTVALDTIQRRNAVLDAVFYDVAAIRPEETVKLATWLAREGAIIVVPPSGSGTELEVFLTPQKYFESGEAVAALAVAGVGSSALGAAAFARNVADALGKPVAAVVSGYGLADLLTEALGGFFMFGALNSIRHAFEPLDEVTKLFTRSEQTLEDLSGLGFARTSRDTQTVIALLKDARFAPELLVGHSKGNLVISEALYAIHAEDPALEKQLAERLRIVTISAKIGMPHAFRDVLDVMGAWDWFGALNSRPDLRADYTVPHAWHSTNPEFPFGLGLRVPQALRTVLGQNPSPSKAAPLPFVADLPQKLTAALHAGTPLHLV</sequence>
<reference evidence="1" key="3">
    <citation type="submission" date="2021-08" db="EMBL/GenBank/DDBJ databases">
        <authorList>
            <person name="Tani A."/>
            <person name="Ola A."/>
            <person name="Ogura Y."/>
            <person name="Katsura K."/>
            <person name="Hayashi T."/>
        </authorList>
    </citation>
    <scope>NUCLEOTIDE SEQUENCE</scope>
    <source>
        <strain evidence="1">DSM 22415</strain>
    </source>
</reference>
<dbReference type="OrthoDB" id="7375665at2"/>
<evidence type="ECO:0000313" key="3">
    <source>
        <dbReference type="Proteomes" id="UP000401717"/>
    </source>
</evidence>
<reference evidence="2 3" key="1">
    <citation type="submission" date="2019-06" db="EMBL/GenBank/DDBJ databases">
        <authorList>
            <person name="Rodrigo-Torres L."/>
            <person name="Arahal R. D."/>
            <person name="Lucena T."/>
        </authorList>
    </citation>
    <scope>NUCLEOTIDE SEQUENCE [LARGE SCALE GENOMIC DNA]</scope>
    <source>
        <strain evidence="2 3">SW08-7</strain>
    </source>
</reference>
<evidence type="ECO:0000313" key="2">
    <source>
        <dbReference type="EMBL" id="VUF13564.1"/>
    </source>
</evidence>
<reference evidence="1" key="2">
    <citation type="journal article" date="2021" name="Front. Microbiol.">
        <title>Comprehensive Comparative Genomics and Phenotyping of Methylobacterium Species.</title>
        <authorList>
            <person name="Alessa O."/>
            <person name="Ogura Y."/>
            <person name="Fujitani Y."/>
            <person name="Takami H."/>
            <person name="Hayashi T."/>
            <person name="Sahin N."/>
            <person name="Tani A."/>
        </authorList>
    </citation>
    <scope>NUCLEOTIDE SEQUENCE</scope>
    <source>
        <strain evidence="1">DSM 22415</strain>
    </source>
</reference>
<dbReference type="RefSeq" id="WP_144765705.1">
    <property type="nucleotide sequence ID" value="NZ_BPQI01000086.1"/>
</dbReference>
<keyword evidence="4" id="KW-1185">Reference proteome</keyword>
<evidence type="ECO:0000313" key="1">
    <source>
        <dbReference type="EMBL" id="GJD57078.1"/>
    </source>
</evidence>
<organism evidence="2 3">
    <name type="scientific">Methylobacterium dankookense</name>
    <dbReference type="NCBI Taxonomy" id="560405"/>
    <lineage>
        <taxon>Bacteria</taxon>
        <taxon>Pseudomonadati</taxon>
        <taxon>Pseudomonadota</taxon>
        <taxon>Alphaproteobacteria</taxon>
        <taxon>Hyphomicrobiales</taxon>
        <taxon>Methylobacteriaceae</taxon>
        <taxon>Methylobacterium</taxon>
    </lineage>
</organism>
<dbReference type="Proteomes" id="UP000401717">
    <property type="component" value="Unassembled WGS sequence"/>
</dbReference>
<accession>A0A564G0C9</accession>
<protein>
    <submittedName>
        <fullName evidence="2">Uncharacterized protein</fullName>
    </submittedName>
</protein>